<dbReference type="EMBL" id="LBTF01000030">
    <property type="protein sequence ID" value="KKQ34958.1"/>
    <property type="molecule type" value="Genomic_DNA"/>
</dbReference>
<protein>
    <recommendedName>
        <fullName evidence="3">DUF4258 domain-containing protein</fullName>
    </recommendedName>
</protein>
<evidence type="ECO:0000313" key="1">
    <source>
        <dbReference type="EMBL" id="KKQ34958.1"/>
    </source>
</evidence>
<evidence type="ECO:0000313" key="2">
    <source>
        <dbReference type="Proteomes" id="UP000033876"/>
    </source>
</evidence>
<proteinExistence type="predicted"/>
<sequence>MNIVFSDHSEIKIKQRKISKNIVIKTLISPDLIQLSYGGRQTAFKNFGKNFMAVTFVKENDDMVVITQHWVAKIKKK</sequence>
<comment type="caution">
    <text evidence="1">The sequence shown here is derived from an EMBL/GenBank/DDBJ whole genome shotgun (WGS) entry which is preliminary data.</text>
</comment>
<accession>A0A0G0GVA2</accession>
<name>A0A0G0GVA2_9BACT</name>
<reference evidence="1 2" key="1">
    <citation type="journal article" date="2015" name="Nature">
        <title>rRNA introns, odd ribosomes, and small enigmatic genomes across a large radiation of phyla.</title>
        <authorList>
            <person name="Brown C.T."/>
            <person name="Hug L.A."/>
            <person name="Thomas B.C."/>
            <person name="Sharon I."/>
            <person name="Castelle C.J."/>
            <person name="Singh A."/>
            <person name="Wilkins M.J."/>
            <person name="Williams K.H."/>
            <person name="Banfield J.F."/>
        </authorList>
    </citation>
    <scope>NUCLEOTIDE SEQUENCE [LARGE SCALE GENOMIC DNA]</scope>
</reference>
<organism evidence="1 2">
    <name type="scientific">Candidatus Nomurabacteria bacterium GW2011_GWB1_37_5</name>
    <dbReference type="NCBI Taxonomy" id="1618742"/>
    <lineage>
        <taxon>Bacteria</taxon>
        <taxon>Candidatus Nomuraibacteriota</taxon>
    </lineage>
</organism>
<dbReference type="Proteomes" id="UP000033876">
    <property type="component" value="Unassembled WGS sequence"/>
</dbReference>
<evidence type="ECO:0008006" key="3">
    <source>
        <dbReference type="Google" id="ProtNLM"/>
    </source>
</evidence>
<dbReference type="AlphaFoldDB" id="A0A0G0GVA2"/>
<gene>
    <name evidence="1" type="ORF">US50_C0030G0015</name>
</gene>